<protein>
    <submittedName>
        <fullName evidence="1">Uncharacterized protein</fullName>
    </submittedName>
</protein>
<keyword evidence="2" id="KW-1185">Reference proteome</keyword>
<evidence type="ECO:0000313" key="1">
    <source>
        <dbReference type="EMBL" id="KAF9754359.1"/>
    </source>
</evidence>
<proteinExistence type="predicted"/>
<name>A0A9P6KWU6_9MICR</name>
<dbReference type="Proteomes" id="UP000740883">
    <property type="component" value="Unassembled WGS sequence"/>
</dbReference>
<reference evidence="1 2" key="1">
    <citation type="journal article" date="2020" name="Genome Biol. Evol.">
        <title>Comparative genomics of strictly vertically transmitted, feminizing microsporidia endosymbionts of amphipod crustaceans.</title>
        <authorList>
            <person name="Cormier A."/>
            <person name="Chebbi M.A."/>
            <person name="Giraud I."/>
            <person name="Wattier R."/>
            <person name="Teixeira M."/>
            <person name="Gilbert C."/>
            <person name="Rigaud T."/>
            <person name="Cordaux R."/>
        </authorList>
    </citation>
    <scope>NUCLEOTIDE SEQUENCE [LARGE SCALE GENOMIC DNA]</scope>
    <source>
        <strain evidence="1 2">Ou3-Ou53</strain>
    </source>
</reference>
<gene>
    <name evidence="1" type="ORF">NGRA_3357</name>
</gene>
<comment type="caution">
    <text evidence="1">The sequence shown here is derived from an EMBL/GenBank/DDBJ whole genome shotgun (WGS) entry which is preliminary data.</text>
</comment>
<dbReference type="EMBL" id="SBJO01000904">
    <property type="protein sequence ID" value="KAF9754359.1"/>
    <property type="molecule type" value="Genomic_DNA"/>
</dbReference>
<evidence type="ECO:0000313" key="2">
    <source>
        <dbReference type="Proteomes" id="UP000740883"/>
    </source>
</evidence>
<accession>A0A9P6KWU6</accession>
<dbReference type="AlphaFoldDB" id="A0A9P6KWU6"/>
<sequence>MASADITLRQDVNQSPNNFLTALENVEYEHIHRRNRRTAVNQPKYRKGKLHRLLARKKEKHSIKQKHPHVEEAKNYYNTSKRDLKRVQNARKTVMKLKLPLLTNPIQNHFSVLIRAK</sequence>
<organism evidence="1 2">
    <name type="scientific">Nosema granulosis</name>
    <dbReference type="NCBI Taxonomy" id="83296"/>
    <lineage>
        <taxon>Eukaryota</taxon>
        <taxon>Fungi</taxon>
        <taxon>Fungi incertae sedis</taxon>
        <taxon>Microsporidia</taxon>
        <taxon>Nosematidae</taxon>
        <taxon>Nosema</taxon>
    </lineage>
</organism>